<dbReference type="EMBL" id="CAKLBY020000123">
    <property type="protein sequence ID" value="CAK7928282.1"/>
    <property type="molecule type" value="Genomic_DNA"/>
</dbReference>
<sequence>MGEQLHDVGRCGDFGDSDLHESHDLAAEADSCHWRLRKLSPSLLGDLSDSSSQTWRHGEGTRS</sequence>
<reference evidence="2" key="1">
    <citation type="submission" date="2024-01" db="EMBL/GenBank/DDBJ databases">
        <authorList>
            <person name="Webb A."/>
        </authorList>
    </citation>
    <scope>NUCLEOTIDE SEQUENCE</scope>
    <source>
        <strain evidence="2">Pm1</strain>
    </source>
</reference>
<accession>A0AAV1U444</accession>
<organism evidence="2 3">
    <name type="scientific">Peronospora matthiolae</name>
    <dbReference type="NCBI Taxonomy" id="2874970"/>
    <lineage>
        <taxon>Eukaryota</taxon>
        <taxon>Sar</taxon>
        <taxon>Stramenopiles</taxon>
        <taxon>Oomycota</taxon>
        <taxon>Peronosporomycetes</taxon>
        <taxon>Peronosporales</taxon>
        <taxon>Peronosporaceae</taxon>
        <taxon>Peronospora</taxon>
    </lineage>
</organism>
<comment type="caution">
    <text evidence="2">The sequence shown here is derived from an EMBL/GenBank/DDBJ whole genome shotgun (WGS) entry which is preliminary data.</text>
</comment>
<feature type="region of interest" description="Disordered" evidence="1">
    <location>
        <begin position="43"/>
        <end position="63"/>
    </location>
</feature>
<dbReference type="AlphaFoldDB" id="A0AAV1U444"/>
<feature type="compositionally biased region" description="Low complexity" evidence="1">
    <location>
        <begin position="43"/>
        <end position="52"/>
    </location>
</feature>
<evidence type="ECO:0000313" key="2">
    <source>
        <dbReference type="EMBL" id="CAK7928282.1"/>
    </source>
</evidence>
<evidence type="ECO:0000313" key="3">
    <source>
        <dbReference type="Proteomes" id="UP001162060"/>
    </source>
</evidence>
<evidence type="ECO:0000256" key="1">
    <source>
        <dbReference type="SAM" id="MobiDB-lite"/>
    </source>
</evidence>
<name>A0AAV1U444_9STRA</name>
<gene>
    <name evidence="2" type="ORF">PM001_LOCUS13432</name>
</gene>
<protein>
    <submittedName>
        <fullName evidence="2">Uncharacterized protein</fullName>
    </submittedName>
</protein>
<proteinExistence type="predicted"/>
<dbReference type="Proteomes" id="UP001162060">
    <property type="component" value="Unassembled WGS sequence"/>
</dbReference>